<feature type="transmembrane region" description="Helical" evidence="1">
    <location>
        <begin position="282"/>
        <end position="300"/>
    </location>
</feature>
<dbReference type="GO" id="GO:0016747">
    <property type="term" value="F:acyltransferase activity, transferring groups other than amino-acyl groups"/>
    <property type="evidence" value="ECO:0007669"/>
    <property type="project" value="InterPro"/>
</dbReference>
<evidence type="ECO:0000313" key="3">
    <source>
        <dbReference type="EMBL" id="PWK26181.1"/>
    </source>
</evidence>
<proteinExistence type="predicted"/>
<protein>
    <submittedName>
        <fullName evidence="3">Peptidoglycan/LPS O-acetylase OafA/YrhL</fullName>
    </submittedName>
</protein>
<feature type="transmembrane region" description="Helical" evidence="1">
    <location>
        <begin position="123"/>
        <end position="146"/>
    </location>
</feature>
<evidence type="ECO:0000259" key="2">
    <source>
        <dbReference type="Pfam" id="PF01757"/>
    </source>
</evidence>
<feature type="transmembrane region" description="Helical" evidence="1">
    <location>
        <begin position="9"/>
        <end position="26"/>
    </location>
</feature>
<feature type="transmembrane region" description="Helical" evidence="1">
    <location>
        <begin position="241"/>
        <end position="262"/>
    </location>
</feature>
<dbReference type="PANTHER" id="PTHR23028">
    <property type="entry name" value="ACETYLTRANSFERASE"/>
    <property type="match status" value="1"/>
</dbReference>
<evidence type="ECO:0000256" key="1">
    <source>
        <dbReference type="SAM" id="Phobius"/>
    </source>
</evidence>
<feature type="transmembrane region" description="Helical" evidence="1">
    <location>
        <begin position="83"/>
        <end position="103"/>
    </location>
</feature>
<dbReference type="RefSeq" id="WP_109743386.1">
    <property type="nucleotide sequence ID" value="NZ_QGGO01000013.1"/>
</dbReference>
<dbReference type="Proteomes" id="UP000245489">
    <property type="component" value="Unassembled WGS sequence"/>
</dbReference>
<dbReference type="EMBL" id="QGGO01000013">
    <property type="protein sequence ID" value="PWK26181.1"/>
    <property type="molecule type" value="Genomic_DNA"/>
</dbReference>
<reference evidence="3 4" key="1">
    <citation type="submission" date="2018-05" db="EMBL/GenBank/DDBJ databases">
        <title>Genomic Encyclopedia of Archaeal and Bacterial Type Strains, Phase II (KMG-II): from individual species to whole genera.</title>
        <authorList>
            <person name="Goeker M."/>
        </authorList>
    </citation>
    <scope>NUCLEOTIDE SEQUENCE [LARGE SCALE GENOMIC DNA]</scope>
    <source>
        <strain evidence="3 4">DSM 22214</strain>
    </source>
</reference>
<comment type="caution">
    <text evidence="3">The sequence shown here is derived from an EMBL/GenBank/DDBJ whole genome shotgun (WGS) entry which is preliminary data.</text>
</comment>
<feature type="transmembrane region" description="Helical" evidence="1">
    <location>
        <begin position="192"/>
        <end position="210"/>
    </location>
</feature>
<gene>
    <name evidence="3" type="ORF">LV89_02662</name>
</gene>
<feature type="domain" description="Acyltransferase 3" evidence="2">
    <location>
        <begin position="5"/>
        <end position="328"/>
    </location>
</feature>
<feature type="transmembrane region" description="Helical" evidence="1">
    <location>
        <begin position="153"/>
        <end position="172"/>
    </location>
</feature>
<keyword evidence="1" id="KW-0812">Transmembrane</keyword>
<accession>A0A316E6Z3</accession>
<dbReference type="AlphaFoldDB" id="A0A316E6Z3"/>
<feature type="transmembrane region" description="Helical" evidence="1">
    <location>
        <begin position="38"/>
        <end position="62"/>
    </location>
</feature>
<sequence length="343" mass="39658">MNRLKSLDILRGLTAFAIMFYHFSIWTNKGEAHTADSFLGRIGLYGVSIFFVLSGLTMYLVYHHKMQDSKAIKSFFIKRIFRIYPLYWLACLGSIFFLETPATNMDILWNITGLFAFINTKSLTTGGWSIGNELVFYAFFPLLIWLSKDRKHFFLTVIWSVSIGIFFAFSLLNNTSSMTAQWLTYTNPFNQLFFFVAGISLGKMSDSTLFFKQHKTLNFIILFLMISLFVFYPTVGQQTNLISGINRIVFSVLSIAICYFIFTSEVELPIIIEKPLTTLGEISYGVYLIHPIIFLELRQFLANYIEIPPQTFFVIALFVTVFISFLIYSWLEKPLIRLGKKIK</sequence>
<keyword evidence="1" id="KW-0472">Membrane</keyword>
<dbReference type="OrthoDB" id="290051at2"/>
<name>A0A316E6Z3_9BACT</name>
<evidence type="ECO:0000313" key="4">
    <source>
        <dbReference type="Proteomes" id="UP000245489"/>
    </source>
</evidence>
<dbReference type="Pfam" id="PF01757">
    <property type="entry name" value="Acyl_transf_3"/>
    <property type="match status" value="1"/>
</dbReference>
<keyword evidence="1" id="KW-1133">Transmembrane helix</keyword>
<keyword evidence="4" id="KW-1185">Reference proteome</keyword>
<feature type="transmembrane region" description="Helical" evidence="1">
    <location>
        <begin position="312"/>
        <end position="331"/>
    </location>
</feature>
<organism evidence="3 4">
    <name type="scientific">Arcicella aurantiaca</name>
    <dbReference type="NCBI Taxonomy" id="591202"/>
    <lineage>
        <taxon>Bacteria</taxon>
        <taxon>Pseudomonadati</taxon>
        <taxon>Bacteroidota</taxon>
        <taxon>Cytophagia</taxon>
        <taxon>Cytophagales</taxon>
        <taxon>Flectobacillaceae</taxon>
        <taxon>Arcicella</taxon>
    </lineage>
</organism>
<dbReference type="InterPro" id="IPR002656">
    <property type="entry name" value="Acyl_transf_3_dom"/>
</dbReference>
<feature type="transmembrane region" description="Helical" evidence="1">
    <location>
        <begin position="217"/>
        <end position="235"/>
    </location>
</feature>
<dbReference type="InterPro" id="IPR050879">
    <property type="entry name" value="Acyltransferase_3"/>
</dbReference>